<keyword evidence="1" id="KW-0614">Plasmid</keyword>
<reference evidence="1 2" key="1">
    <citation type="journal article" date="2008" name="Proc. Natl. Acad. Sci. U.S.A.">
        <title>Niche adaptation and genome expansion in the chlorophyll d-producing cyanobacterium Acaryochloris marina.</title>
        <authorList>
            <person name="Swingley W.D."/>
            <person name="Chen M."/>
            <person name="Cheung P.C."/>
            <person name="Conrad A.L."/>
            <person name="Dejesa L.C."/>
            <person name="Hao J."/>
            <person name="Honchak B.M."/>
            <person name="Karbach L.E."/>
            <person name="Kurdoglu A."/>
            <person name="Lahiri S."/>
            <person name="Mastrian S.D."/>
            <person name="Miyashita H."/>
            <person name="Page L."/>
            <person name="Ramakrishna P."/>
            <person name="Satoh S."/>
            <person name="Sattley W.M."/>
            <person name="Shimada Y."/>
            <person name="Taylor H.L."/>
            <person name="Tomo T."/>
            <person name="Tsuchiya T."/>
            <person name="Wang Z.T."/>
            <person name="Raymond J."/>
            <person name="Mimuro M."/>
            <person name="Blankenship R.E."/>
            <person name="Touchman J.W."/>
        </authorList>
    </citation>
    <scope>NUCLEOTIDE SEQUENCE [LARGE SCALE GENOMIC DNA]</scope>
    <source>
        <strain evidence="2">MBIC 11017</strain>
        <plasmid evidence="2">Plasmid pREB7</plasmid>
    </source>
</reference>
<proteinExistence type="predicted"/>
<dbReference type="HOGENOM" id="CLU_3264112_0_0_3"/>
<dbReference type="KEGG" id="amr:AM1_G0016"/>
<geneLocation type="plasmid" evidence="1 2">
    <name>pREB7</name>
</geneLocation>
<dbReference type="EMBL" id="CP000844">
    <property type="protein sequence ID" value="ABW33196.1"/>
    <property type="molecule type" value="Genomic_DNA"/>
</dbReference>
<organism evidence="1 2">
    <name type="scientific">Acaryochloris marina (strain MBIC 11017)</name>
    <dbReference type="NCBI Taxonomy" id="329726"/>
    <lineage>
        <taxon>Bacteria</taxon>
        <taxon>Bacillati</taxon>
        <taxon>Cyanobacteriota</taxon>
        <taxon>Cyanophyceae</taxon>
        <taxon>Acaryochloridales</taxon>
        <taxon>Acaryochloridaceae</taxon>
        <taxon>Acaryochloris</taxon>
    </lineage>
</organism>
<evidence type="ECO:0000313" key="2">
    <source>
        <dbReference type="Proteomes" id="UP000000268"/>
    </source>
</evidence>
<gene>
    <name evidence="1" type="ordered locus">AM1_G0016</name>
</gene>
<protein>
    <submittedName>
        <fullName evidence="1">Uncharacterized protein</fullName>
    </submittedName>
</protein>
<dbReference type="AlphaFoldDB" id="A8ZQB0"/>
<sequence>MGNNSGFSIKKQYYRCQNQNFSRVTFFLKLLLSNDISIHKF</sequence>
<dbReference type="Proteomes" id="UP000000268">
    <property type="component" value="Plasmid pREB7"/>
</dbReference>
<evidence type="ECO:0000313" key="1">
    <source>
        <dbReference type="EMBL" id="ABW33196.1"/>
    </source>
</evidence>
<name>A8ZQB0_ACAM1</name>
<keyword evidence="2" id="KW-1185">Reference proteome</keyword>
<accession>A8ZQB0</accession>